<sequence length="88" mass="9669">MAIITSLAPAHFPIPGEENVILIHRTDKDPAPAGPAPGGRGKVMENQPSEPMVTGEERIPWLPIWVALLSCLFNDCNLPQKSERELMK</sequence>
<evidence type="ECO:0000313" key="1">
    <source>
        <dbReference type="EMBL" id="KAJ8002817.1"/>
    </source>
</evidence>
<reference evidence="1" key="1">
    <citation type="submission" date="2021-05" db="EMBL/GenBank/DDBJ databases">
        <authorList>
            <person name="Pan Q."/>
            <person name="Jouanno E."/>
            <person name="Zahm M."/>
            <person name="Klopp C."/>
            <person name="Cabau C."/>
            <person name="Louis A."/>
            <person name="Berthelot C."/>
            <person name="Parey E."/>
            <person name="Roest Crollius H."/>
            <person name="Montfort J."/>
            <person name="Robinson-Rechavi M."/>
            <person name="Bouchez O."/>
            <person name="Lampietro C."/>
            <person name="Lopez Roques C."/>
            <person name="Donnadieu C."/>
            <person name="Postlethwait J."/>
            <person name="Bobe J."/>
            <person name="Dillon D."/>
            <person name="Chandos A."/>
            <person name="von Hippel F."/>
            <person name="Guiguen Y."/>
        </authorList>
    </citation>
    <scope>NUCLEOTIDE SEQUENCE</scope>
    <source>
        <strain evidence="1">YG-Jan2019</strain>
    </source>
</reference>
<accession>A0ACC2GGZ5</accession>
<evidence type="ECO:0000313" key="2">
    <source>
        <dbReference type="Proteomes" id="UP001157502"/>
    </source>
</evidence>
<protein>
    <submittedName>
        <fullName evidence="1">Uncharacterized protein</fullName>
    </submittedName>
</protein>
<comment type="caution">
    <text evidence="1">The sequence shown here is derived from an EMBL/GenBank/DDBJ whole genome shotgun (WGS) entry which is preliminary data.</text>
</comment>
<dbReference type="EMBL" id="CM055740">
    <property type="protein sequence ID" value="KAJ8002817.1"/>
    <property type="molecule type" value="Genomic_DNA"/>
</dbReference>
<dbReference type="Proteomes" id="UP001157502">
    <property type="component" value="Chromosome 13"/>
</dbReference>
<proteinExistence type="predicted"/>
<keyword evidence="2" id="KW-1185">Reference proteome</keyword>
<gene>
    <name evidence="1" type="ORF">DPEC_G00162920</name>
</gene>
<name>A0ACC2GGZ5_DALPE</name>
<organism evidence="1 2">
    <name type="scientific">Dallia pectoralis</name>
    <name type="common">Alaska blackfish</name>
    <dbReference type="NCBI Taxonomy" id="75939"/>
    <lineage>
        <taxon>Eukaryota</taxon>
        <taxon>Metazoa</taxon>
        <taxon>Chordata</taxon>
        <taxon>Craniata</taxon>
        <taxon>Vertebrata</taxon>
        <taxon>Euteleostomi</taxon>
        <taxon>Actinopterygii</taxon>
        <taxon>Neopterygii</taxon>
        <taxon>Teleostei</taxon>
        <taxon>Protacanthopterygii</taxon>
        <taxon>Esociformes</taxon>
        <taxon>Umbridae</taxon>
        <taxon>Dallia</taxon>
    </lineage>
</organism>